<feature type="transmembrane region" description="Helical" evidence="1">
    <location>
        <begin position="6"/>
        <end position="22"/>
    </location>
</feature>
<name>A0A0B2A0F9_9MICO</name>
<gene>
    <name evidence="2" type="ORF">LK09_13690</name>
</gene>
<evidence type="ECO:0000313" key="2">
    <source>
        <dbReference type="EMBL" id="KHK96955.1"/>
    </source>
</evidence>
<accession>A0A0B2A0F9</accession>
<feature type="transmembrane region" description="Helical" evidence="1">
    <location>
        <begin position="87"/>
        <end position="107"/>
    </location>
</feature>
<evidence type="ECO:0000256" key="1">
    <source>
        <dbReference type="SAM" id="Phobius"/>
    </source>
</evidence>
<feature type="transmembrane region" description="Helical" evidence="1">
    <location>
        <begin position="31"/>
        <end position="49"/>
    </location>
</feature>
<keyword evidence="1" id="KW-1133">Transmembrane helix</keyword>
<feature type="transmembrane region" description="Helical" evidence="1">
    <location>
        <begin position="113"/>
        <end position="132"/>
    </location>
</feature>
<dbReference type="AlphaFoldDB" id="A0A0B2A0F9"/>
<dbReference type="OrthoDB" id="5115878at2"/>
<keyword evidence="3" id="KW-1185">Reference proteome</keyword>
<reference evidence="2 3" key="1">
    <citation type="submission" date="2014-11" db="EMBL/GenBank/DDBJ databases">
        <title>Genome sequence of Microbacterium mangrovi MUSC 115(T).</title>
        <authorList>
            <person name="Lee L.-H."/>
        </authorList>
    </citation>
    <scope>NUCLEOTIDE SEQUENCE [LARGE SCALE GENOMIC DNA]</scope>
    <source>
        <strain evidence="2 3">MUSC 115</strain>
    </source>
</reference>
<keyword evidence="1" id="KW-0472">Membrane</keyword>
<proteinExistence type="predicted"/>
<dbReference type="Proteomes" id="UP000031030">
    <property type="component" value="Unassembled WGS sequence"/>
</dbReference>
<comment type="caution">
    <text evidence="2">The sequence shown here is derived from an EMBL/GenBank/DDBJ whole genome shotgun (WGS) entry which is preliminary data.</text>
</comment>
<feature type="transmembrane region" description="Helical" evidence="1">
    <location>
        <begin position="55"/>
        <end position="75"/>
    </location>
</feature>
<evidence type="ECO:0008006" key="4">
    <source>
        <dbReference type="Google" id="ProtNLM"/>
    </source>
</evidence>
<sequence>MSLMTAVVVIVSGTFFIVETMLRRDEGAGRVWSVAFLSAMLTTLAYMVWAVDPTVMWPVAVGNTTFVVGTGCMWLGCRVFNGRRMTIATLTVAVGGIGALLTVLLAGPDAGDWAGAPWMFACILLFAALGCVESVRGDMGTYRTSWGLCAVLGLQAVFYLGRIVVVIAEGFDSTLFNTWFGSAMTSVLTVILTIVALVVTSVLRADRAGQRGPARLESSAPLGTDDVLPIASFTVLLTRAAERAATRAEELAVLAVRMDDLPQISSAFGGEAAREISEAARASVKRSTSALALIAQDGTNGLLVAMSAASEPDARRLAGIVYRGLLDDLAEVGAGVIPVIGIGVVLTGTADAQPASGDAAASPCAGAAQLIAGARESARRAAGEAGSAVLVGGADLSAR</sequence>
<dbReference type="EMBL" id="JTDK01000012">
    <property type="protein sequence ID" value="KHK96955.1"/>
    <property type="molecule type" value="Genomic_DNA"/>
</dbReference>
<feature type="transmembrane region" description="Helical" evidence="1">
    <location>
        <begin position="179"/>
        <end position="203"/>
    </location>
</feature>
<protein>
    <recommendedName>
        <fullName evidence="4">GGDEF domain-containing protein</fullName>
    </recommendedName>
</protein>
<dbReference type="STRING" id="1348253.LK09_13690"/>
<evidence type="ECO:0000313" key="3">
    <source>
        <dbReference type="Proteomes" id="UP000031030"/>
    </source>
</evidence>
<organism evidence="2 3">
    <name type="scientific">Microbacterium mangrovi</name>
    <dbReference type="NCBI Taxonomy" id="1348253"/>
    <lineage>
        <taxon>Bacteria</taxon>
        <taxon>Bacillati</taxon>
        <taxon>Actinomycetota</taxon>
        <taxon>Actinomycetes</taxon>
        <taxon>Micrococcales</taxon>
        <taxon>Microbacteriaceae</taxon>
        <taxon>Microbacterium</taxon>
    </lineage>
</organism>
<keyword evidence="1" id="KW-0812">Transmembrane</keyword>
<feature type="transmembrane region" description="Helical" evidence="1">
    <location>
        <begin position="144"/>
        <end position="167"/>
    </location>
</feature>